<comment type="caution">
    <text evidence="1">The sequence shown here is derived from an EMBL/GenBank/DDBJ whole genome shotgun (WGS) entry which is preliminary data.</text>
</comment>
<proteinExistence type="predicted"/>
<dbReference type="Proteomes" id="UP000325055">
    <property type="component" value="Unassembled WGS sequence"/>
</dbReference>
<organism evidence="1 2">
    <name type="scientific">Bacteroides cellulosilyticus</name>
    <dbReference type="NCBI Taxonomy" id="246787"/>
    <lineage>
        <taxon>Bacteria</taxon>
        <taxon>Pseudomonadati</taxon>
        <taxon>Bacteroidota</taxon>
        <taxon>Bacteroidia</taxon>
        <taxon>Bacteroidales</taxon>
        <taxon>Bacteroidaceae</taxon>
        <taxon>Bacteroides</taxon>
    </lineage>
</organism>
<gene>
    <name evidence="1" type="ORF">F2Y86_06785</name>
</gene>
<reference evidence="1 2" key="1">
    <citation type="journal article" date="2019" name="Nat. Med.">
        <title>A library of human gut bacterial isolates paired with longitudinal multiomics data enables mechanistic microbiome research.</title>
        <authorList>
            <person name="Poyet M."/>
            <person name="Groussin M."/>
            <person name="Gibbons S.M."/>
            <person name="Avila-Pacheco J."/>
            <person name="Jiang X."/>
            <person name="Kearney S.M."/>
            <person name="Perrotta A.R."/>
            <person name="Berdy B."/>
            <person name="Zhao S."/>
            <person name="Lieberman T.D."/>
            <person name="Swanson P.K."/>
            <person name="Smith M."/>
            <person name="Roesemann S."/>
            <person name="Alexander J.E."/>
            <person name="Rich S.A."/>
            <person name="Livny J."/>
            <person name="Vlamakis H."/>
            <person name="Clish C."/>
            <person name="Bullock K."/>
            <person name="Deik A."/>
            <person name="Scott J."/>
            <person name="Pierce K.A."/>
            <person name="Xavier R.J."/>
            <person name="Alm E.J."/>
        </authorList>
    </citation>
    <scope>NUCLEOTIDE SEQUENCE [LARGE SCALE GENOMIC DNA]</scope>
    <source>
        <strain evidence="1 2">BIOML-A7</strain>
    </source>
</reference>
<accession>A0A5M6AE12</accession>
<dbReference type="AlphaFoldDB" id="A0A5M6AE12"/>
<name>A0A5M6AE12_9BACE</name>
<evidence type="ECO:0000313" key="2">
    <source>
        <dbReference type="Proteomes" id="UP000325055"/>
    </source>
</evidence>
<protein>
    <submittedName>
        <fullName evidence="1">Uncharacterized protein</fullName>
    </submittedName>
</protein>
<dbReference type="EMBL" id="VVYW01000005">
    <property type="protein sequence ID" value="KAA5409890.1"/>
    <property type="molecule type" value="Genomic_DNA"/>
</dbReference>
<sequence>MLVLYSDCTCTVSEPYLLRTNSVVSPYRGTSDRRRYGASTVRIRCRVWRILKMEDLVFRV</sequence>
<evidence type="ECO:0000313" key="1">
    <source>
        <dbReference type="EMBL" id="KAA5409890.1"/>
    </source>
</evidence>